<reference evidence="3 4" key="1">
    <citation type="submission" date="2024-02" db="EMBL/GenBank/DDBJ databases">
        <authorList>
            <person name="Chen Y."/>
            <person name="Shah S."/>
            <person name="Dougan E. K."/>
            <person name="Thang M."/>
            <person name="Chan C."/>
        </authorList>
    </citation>
    <scope>NUCLEOTIDE SEQUENCE [LARGE SCALE GENOMIC DNA]</scope>
</reference>
<sequence length="441" mass="48623">MPKQTRAKVSKAMRHNPLAHDILEEENNRGIRRTPRSKLRKGSDTLEEEGSNVVPSSVAKKVLGMVQSQKADDEDAIGEFGSELASQGDAALDEEEVEEVDVQVDEDGYIIGPNASEEDERAMSLFLPSKDGKVASQGPTLADIILQKIQEAEARKAAGESGPTEEAGLSPKVVQVYSDIGKFLRFYKSGPIPKAFKVIPNLTNWEEVLALTSPLTWSPAAMYQASAIFVSNLNPRMAQRFFNLVQSQAHHVLLPAVRQDIAEHKKLNFHYYRALRKSLFKPAAFFKGILLPLAAENCTLREAVILGSVVSKASVPVMHVAASIVRLCTMTPWYGTTAILLAAQLNKKYALPLKVIECLVAHFCAFASEGHVLPLVWHRALLIFVQRYKFDLSADQKRRIKELLRVHHHESVAPEIRRELAAKPEEVPGAPGASADAMEIG</sequence>
<accession>A0ABP0RAN2</accession>
<comment type="similarity">
    <text evidence="1">Belongs to the bystin family.</text>
</comment>
<organism evidence="3 4">
    <name type="scientific">Durusdinium trenchii</name>
    <dbReference type="NCBI Taxonomy" id="1381693"/>
    <lineage>
        <taxon>Eukaryota</taxon>
        <taxon>Sar</taxon>
        <taxon>Alveolata</taxon>
        <taxon>Dinophyceae</taxon>
        <taxon>Suessiales</taxon>
        <taxon>Symbiodiniaceae</taxon>
        <taxon>Durusdinium</taxon>
    </lineage>
</organism>
<comment type="caution">
    <text evidence="3">The sequence shown here is derived from an EMBL/GenBank/DDBJ whole genome shotgun (WGS) entry which is preliminary data.</text>
</comment>
<dbReference type="EMBL" id="CAXAMM010041084">
    <property type="protein sequence ID" value="CAK9097190.1"/>
    <property type="molecule type" value="Genomic_DNA"/>
</dbReference>
<feature type="compositionally biased region" description="Basic residues" evidence="2">
    <location>
        <begin position="1"/>
        <end position="14"/>
    </location>
</feature>
<dbReference type="InterPro" id="IPR007955">
    <property type="entry name" value="Bystin"/>
</dbReference>
<evidence type="ECO:0000256" key="1">
    <source>
        <dbReference type="ARBA" id="ARBA00007114"/>
    </source>
</evidence>
<dbReference type="PANTHER" id="PTHR12821">
    <property type="entry name" value="BYSTIN"/>
    <property type="match status" value="1"/>
</dbReference>
<evidence type="ECO:0008006" key="5">
    <source>
        <dbReference type="Google" id="ProtNLM"/>
    </source>
</evidence>
<proteinExistence type="inferred from homology"/>
<feature type="region of interest" description="Disordered" evidence="2">
    <location>
        <begin position="1"/>
        <end position="52"/>
    </location>
</feature>
<keyword evidence="4" id="KW-1185">Reference proteome</keyword>
<evidence type="ECO:0000313" key="3">
    <source>
        <dbReference type="EMBL" id="CAK9097190.1"/>
    </source>
</evidence>
<dbReference type="Proteomes" id="UP001642464">
    <property type="component" value="Unassembled WGS sequence"/>
</dbReference>
<dbReference type="PANTHER" id="PTHR12821:SF0">
    <property type="entry name" value="BYSTIN"/>
    <property type="match status" value="1"/>
</dbReference>
<evidence type="ECO:0000313" key="4">
    <source>
        <dbReference type="Proteomes" id="UP001642464"/>
    </source>
</evidence>
<feature type="compositionally biased region" description="Basic residues" evidence="2">
    <location>
        <begin position="30"/>
        <end position="40"/>
    </location>
</feature>
<gene>
    <name evidence="3" type="ORF">SCF082_LOCUS45600</name>
</gene>
<evidence type="ECO:0000256" key="2">
    <source>
        <dbReference type="SAM" id="MobiDB-lite"/>
    </source>
</evidence>
<name>A0ABP0RAN2_9DINO</name>
<dbReference type="Pfam" id="PF05291">
    <property type="entry name" value="Bystin"/>
    <property type="match status" value="1"/>
</dbReference>
<protein>
    <recommendedName>
        <fullName evidence="5">Bystin</fullName>
    </recommendedName>
</protein>